<accession>G9E6D8</accession>
<gene>
    <name evidence="1" type="ORF">MPXG_00167</name>
</gene>
<name>G9E6D8_MPSP1</name>
<organismHost>
    <name type="scientific">Micromonas pusilla</name>
    <name type="common">Picoplanktonic green alga</name>
    <name type="synonym">Chromulina pusilla</name>
    <dbReference type="NCBI Taxonomy" id="38833"/>
</organismHost>
<dbReference type="EMBL" id="JF974320">
    <property type="protein sequence ID" value="AET84965.1"/>
    <property type="molecule type" value="Genomic_DNA"/>
</dbReference>
<sequence length="146" mass="16553">MEQLRKLMELVDKNVGTIPEGDYIEMCNSMKAIHDLVNEPRRLRYEPSIYLGYDTSVPMTNDALSGAPLDFYSQPYPYSDTDWATMESLMDEGHSVVRAAELLIQDIMIDRGCLPNEAANRLIERGEEQEHVETIRLVASNLSATL</sequence>
<organism evidence="1 2">
    <name type="scientific">Micromonas pusilla virus SP1</name>
    <name type="common">MpV-SP1</name>
    <dbReference type="NCBI Taxonomy" id="373996"/>
    <lineage>
        <taxon>Viruses</taxon>
        <taxon>Varidnaviria</taxon>
        <taxon>Bamfordvirae</taxon>
        <taxon>Nucleocytoviricota</taxon>
        <taxon>Megaviricetes</taxon>
        <taxon>Algavirales</taxon>
        <taxon>Phycodnaviridae</taxon>
        <taxon>Prasinovirus</taxon>
        <taxon>Prasinovirus micromonas</taxon>
    </lineage>
</organism>
<evidence type="ECO:0000313" key="1">
    <source>
        <dbReference type="EMBL" id="AET84965.1"/>
    </source>
</evidence>
<proteinExistence type="predicted"/>
<protein>
    <submittedName>
        <fullName evidence="1">Uncharacterized protein</fullName>
    </submittedName>
</protein>
<reference evidence="1 2" key="1">
    <citation type="submission" date="2010-12" db="EMBL/GenBank/DDBJ databases">
        <title>The Genome Sequence of Micromonas pusilla virus SP1.</title>
        <authorList>
            <consortium name="The Broad Institute Genome Sequencing Platform"/>
            <person name="Henn M.R."/>
            <person name="Suttle C."/>
            <person name="Winget D."/>
            <person name="Chan A."/>
            <person name="Levin J."/>
            <person name="Malboeuf C."/>
            <person name="Casali M."/>
            <person name="Russ C."/>
            <person name="Lennon N."/>
            <person name="Chapman S.B."/>
            <person name="Erlich R."/>
            <person name="Young S.K."/>
            <person name="Yandava C."/>
            <person name="Zeng Q."/>
            <person name="Alvarado L."/>
            <person name="Anderson S."/>
            <person name="Berlin A."/>
            <person name="Chen Z."/>
            <person name="Freedman E."/>
            <person name="Gellesch M."/>
            <person name="Goldberg J."/>
            <person name="Green L."/>
            <person name="Griggs A."/>
            <person name="Gujja S."/>
            <person name="Heilman E.R."/>
            <person name="Heiman D."/>
            <person name="Hollinger A."/>
            <person name="Howarth C."/>
            <person name="Larson L."/>
            <person name="Mehta T."/>
            <person name="Pearson M."/>
            <person name="Roberts A."/>
            <person name="Ryan E."/>
            <person name="Saif S."/>
            <person name="Shea T."/>
            <person name="Shenoy N."/>
            <person name="Sisk P."/>
            <person name="Stolte C."/>
            <person name="Sykes S."/>
            <person name="White J."/>
            <person name="Haas B."/>
            <person name="Nusbaum C."/>
            <person name="Birren B."/>
        </authorList>
    </citation>
    <scope>NUCLEOTIDE SEQUENCE [LARGE SCALE GENOMIC DNA]</scope>
    <source>
        <strain evidence="1 2">SP1</strain>
    </source>
</reference>
<evidence type="ECO:0000313" key="2">
    <source>
        <dbReference type="Proteomes" id="UP000232710"/>
    </source>
</evidence>
<dbReference type="Proteomes" id="UP000232710">
    <property type="component" value="Segment"/>
</dbReference>
<keyword evidence="2" id="KW-1185">Reference proteome</keyword>